<dbReference type="AlphaFoldDB" id="A0A9P6IV18"/>
<reference evidence="1" key="1">
    <citation type="journal article" date="2020" name="Fungal Divers.">
        <title>Resolving the Mortierellaceae phylogeny through synthesis of multi-gene phylogenetics and phylogenomics.</title>
        <authorList>
            <person name="Vandepol N."/>
            <person name="Liber J."/>
            <person name="Desiro A."/>
            <person name="Na H."/>
            <person name="Kennedy M."/>
            <person name="Barry K."/>
            <person name="Grigoriev I.V."/>
            <person name="Miller A.N."/>
            <person name="O'Donnell K."/>
            <person name="Stajich J.E."/>
            <person name="Bonito G."/>
        </authorList>
    </citation>
    <scope>NUCLEOTIDE SEQUENCE</scope>
    <source>
        <strain evidence="1">CK1249</strain>
    </source>
</reference>
<name>A0A9P6IV18_MORAP</name>
<feature type="non-terminal residue" evidence="1">
    <location>
        <position position="318"/>
    </location>
</feature>
<comment type="caution">
    <text evidence="1">The sequence shown here is derived from an EMBL/GenBank/DDBJ whole genome shotgun (WGS) entry which is preliminary data.</text>
</comment>
<dbReference type="EMBL" id="JAAAHY010001465">
    <property type="protein sequence ID" value="KAF9948979.1"/>
    <property type="molecule type" value="Genomic_DNA"/>
</dbReference>
<organism evidence="1 2">
    <name type="scientific">Mortierella alpina</name>
    <name type="common">Oleaginous fungus</name>
    <name type="synonym">Mortierella renispora</name>
    <dbReference type="NCBI Taxonomy" id="64518"/>
    <lineage>
        <taxon>Eukaryota</taxon>
        <taxon>Fungi</taxon>
        <taxon>Fungi incertae sedis</taxon>
        <taxon>Mucoromycota</taxon>
        <taxon>Mortierellomycotina</taxon>
        <taxon>Mortierellomycetes</taxon>
        <taxon>Mortierellales</taxon>
        <taxon>Mortierellaceae</taxon>
        <taxon>Mortierella</taxon>
    </lineage>
</organism>
<accession>A0A9P6IV18</accession>
<evidence type="ECO:0000313" key="2">
    <source>
        <dbReference type="Proteomes" id="UP000738359"/>
    </source>
</evidence>
<gene>
    <name evidence="1" type="ORF">BGZ70_001984</name>
</gene>
<evidence type="ECO:0000313" key="1">
    <source>
        <dbReference type="EMBL" id="KAF9948979.1"/>
    </source>
</evidence>
<protein>
    <submittedName>
        <fullName evidence="1">Uncharacterized protein</fullName>
    </submittedName>
</protein>
<keyword evidence="2" id="KW-1185">Reference proteome</keyword>
<proteinExistence type="predicted"/>
<dbReference type="Proteomes" id="UP000738359">
    <property type="component" value="Unassembled WGS sequence"/>
</dbReference>
<sequence length="318" mass="35829">EVRCVSNTTDIKEYKSFHLLSHVLGTYVSKKLDGSHLVGGVEGDNSLETLEFCAVSSDHHCDPFFTTSCVLENVDYHFRLKNSLKQYLQVDGQYVRIVDAFEEASSLRLSNDDGLGVRITHKNEGGEKEVFAINDDDESKPIVLEHLQEKGDHQRFDIAMTHIPKCLPDVYVKESELFLIKHQQFDSFVSLINGNNALYAGVIDNQDLQLLKFSVAKYNQAEVSGDCIYEDIEYRFRVHGPTINGFLQVEGGVLLVVSEFENASALHFHKPSAQGVRISQITTRGIRAVVAKSPTMPLYIDHPQFKTADQMFDLLPFN</sequence>
<dbReference type="OrthoDB" id="2378580at2759"/>